<dbReference type="InterPro" id="IPR002376">
    <property type="entry name" value="Formyl_transf_N"/>
</dbReference>
<dbReference type="InterPro" id="IPR036477">
    <property type="entry name" value="Formyl_transf_N_sf"/>
</dbReference>
<dbReference type="SUPFAM" id="SSF53328">
    <property type="entry name" value="Formyltransferase"/>
    <property type="match status" value="1"/>
</dbReference>
<dbReference type="AlphaFoldDB" id="A0A9J7ASJ7"/>
<dbReference type="Proteomes" id="UP001060336">
    <property type="component" value="Chromosome"/>
</dbReference>
<dbReference type="Gene3D" id="3.40.50.170">
    <property type="entry name" value="Formyl transferase, N-terminal domain"/>
    <property type="match status" value="1"/>
</dbReference>
<protein>
    <recommendedName>
        <fullName evidence="1">Formyl transferase N-terminal domain-containing protein</fullName>
    </recommendedName>
</protein>
<organism evidence="2 3">
    <name type="scientific">Nisaea acidiphila</name>
    <dbReference type="NCBI Taxonomy" id="1862145"/>
    <lineage>
        <taxon>Bacteria</taxon>
        <taxon>Pseudomonadati</taxon>
        <taxon>Pseudomonadota</taxon>
        <taxon>Alphaproteobacteria</taxon>
        <taxon>Rhodospirillales</taxon>
        <taxon>Thalassobaculaceae</taxon>
        <taxon>Nisaea</taxon>
    </lineage>
</organism>
<dbReference type="EMBL" id="CP102480">
    <property type="protein sequence ID" value="UUX49842.1"/>
    <property type="molecule type" value="Genomic_DNA"/>
</dbReference>
<name>A0A9J7ASJ7_9PROT</name>
<dbReference type="RefSeq" id="WP_257768715.1">
    <property type="nucleotide sequence ID" value="NZ_CP102480.1"/>
</dbReference>
<accession>A0A9J7ASJ7</accession>
<reference evidence="2" key="1">
    <citation type="submission" date="2022-08" db="EMBL/GenBank/DDBJ databases">
        <title>Nisaea acidiphila sp. nov., isolated from a marine algal debris and emended description of the genus Nisaea Urios et al. 2008.</title>
        <authorList>
            <person name="Kwon K."/>
        </authorList>
    </citation>
    <scope>NUCLEOTIDE SEQUENCE</scope>
    <source>
        <strain evidence="2">MEBiC11861</strain>
    </source>
</reference>
<dbReference type="Pfam" id="PF00551">
    <property type="entry name" value="Formyl_trans_N"/>
    <property type="match status" value="1"/>
</dbReference>
<evidence type="ECO:0000313" key="3">
    <source>
        <dbReference type="Proteomes" id="UP001060336"/>
    </source>
</evidence>
<feature type="domain" description="Formyl transferase N-terminal" evidence="1">
    <location>
        <begin position="35"/>
        <end position="119"/>
    </location>
</feature>
<keyword evidence="3" id="KW-1185">Reference proteome</keyword>
<sequence>MIAVPGKEALDRLYATFDEGSPFPGRLIGFVTDVIVPIGYLKATRLAPVNFHPGPPEYPGLRAIEFAHRERARSYGVTAHAMTLPVDSGQIIGVNRFPVPAGTTDDTLRFQTWRAAYALLLHLLPVLASDAAPTPVGAEWAERVCTDAAWRTLPGET</sequence>
<evidence type="ECO:0000259" key="1">
    <source>
        <dbReference type="Pfam" id="PF00551"/>
    </source>
</evidence>
<proteinExistence type="predicted"/>
<dbReference type="KEGG" id="naci:NUH88_20915"/>
<gene>
    <name evidence="2" type="ORF">NUH88_20915</name>
</gene>
<evidence type="ECO:0000313" key="2">
    <source>
        <dbReference type="EMBL" id="UUX49842.1"/>
    </source>
</evidence>